<dbReference type="InterPro" id="IPR030828">
    <property type="entry name" value="HTH_TyrR"/>
</dbReference>
<dbReference type="SMART" id="SM00382">
    <property type="entry name" value="AAA"/>
    <property type="match status" value="1"/>
</dbReference>
<evidence type="ECO:0000313" key="10">
    <source>
        <dbReference type="Proteomes" id="UP000199516"/>
    </source>
</evidence>
<dbReference type="EMBL" id="FONT01000002">
    <property type="protein sequence ID" value="SFE54887.1"/>
    <property type="molecule type" value="Genomic_DNA"/>
</dbReference>
<dbReference type="FunFam" id="3.40.50.300:FF:000006">
    <property type="entry name" value="DNA-binding transcriptional regulator NtrC"/>
    <property type="match status" value="1"/>
</dbReference>
<dbReference type="AlphaFoldDB" id="A0A1I2BFZ9"/>
<evidence type="ECO:0000256" key="1">
    <source>
        <dbReference type="ARBA" id="ARBA00022741"/>
    </source>
</evidence>
<dbReference type="InterPro" id="IPR025662">
    <property type="entry name" value="Sigma_54_int_dom_ATP-bd_1"/>
</dbReference>
<dbReference type="PROSITE" id="PS00675">
    <property type="entry name" value="SIGMA54_INTERACT_1"/>
    <property type="match status" value="1"/>
</dbReference>
<dbReference type="SUPFAM" id="SSF52540">
    <property type="entry name" value="P-loop containing nucleoside triphosphate hydrolases"/>
    <property type="match status" value="1"/>
</dbReference>
<keyword evidence="6" id="KW-0804">Transcription</keyword>
<keyword evidence="2" id="KW-0058">Aromatic hydrocarbons catabolism</keyword>
<dbReference type="STRING" id="930128.SAMN05192532_102275"/>
<dbReference type="PROSITE" id="PS00688">
    <property type="entry name" value="SIGMA54_INTERACT_3"/>
    <property type="match status" value="1"/>
</dbReference>
<feature type="domain" description="Sigma-54 factor interaction" evidence="8">
    <location>
        <begin position="110"/>
        <end position="339"/>
    </location>
</feature>
<dbReference type="InterPro" id="IPR027417">
    <property type="entry name" value="P-loop_NTPase"/>
</dbReference>
<reference evidence="9 10" key="1">
    <citation type="submission" date="2016-10" db="EMBL/GenBank/DDBJ databases">
        <authorList>
            <person name="de Groot N.N."/>
        </authorList>
    </citation>
    <scope>NUCLEOTIDE SEQUENCE [LARGE SCALE GENOMIC DNA]</scope>
    <source>
        <strain evidence="9 10">DSM 23995</strain>
    </source>
</reference>
<evidence type="ECO:0000313" key="9">
    <source>
        <dbReference type="EMBL" id="SFE54887.1"/>
    </source>
</evidence>
<keyword evidence="4" id="KW-0805">Transcription regulation</keyword>
<dbReference type="InterPro" id="IPR025944">
    <property type="entry name" value="Sigma_54_int_dom_CS"/>
</dbReference>
<accession>A0A1I2BFZ9</accession>
<sequence>MRMNNIRQLLCMIDHKGIIQDIKGDQEEVFDVSPPMLSVGSSFYSVPWNSVFIEPFYLDHSKSQPLTTNTGKKVFFHYYPVKAGTSLFEGSVCTFTNTSPAVKWKTESSLILKSSSMQQIMTIIQNVSHVDSTILILGESGVGKSVLAKFIHERSKRNEGPFLSINCGTLPENLIESELFGYEAGTFTGGSNQGKKGLFEAAEKGSILLDEIAELPFFVQSKLLDVVQRNKIRKVGGVQEKDIDVRIMAATNKDLSKLVAEGKFREDLFYRLNVVPINIPPLRERKEDLPELIDHYLAFFNQKYDRHVTLSEEMIHDFMNDDWPGNIRELTNKIERIVVTNNLPSGNHALPSEERNSPNLKAERMDAAAFPSLKEAKAQTEKDLILKVYDIYKNTYKTAKILNVDQSTISKKIKKYRDEDKKEKAAYE</sequence>
<keyword evidence="10" id="KW-1185">Reference proteome</keyword>
<dbReference type="OrthoDB" id="9771372at2"/>
<dbReference type="Pfam" id="PF00158">
    <property type="entry name" value="Sigma54_activat"/>
    <property type="match status" value="1"/>
</dbReference>
<dbReference type="SUPFAM" id="SSF46689">
    <property type="entry name" value="Homeodomain-like"/>
    <property type="match status" value="1"/>
</dbReference>
<evidence type="ECO:0000256" key="6">
    <source>
        <dbReference type="ARBA" id="ARBA00023163"/>
    </source>
</evidence>
<gene>
    <name evidence="9" type="ORF">SAMN05192532_102275</name>
</gene>
<dbReference type="InterPro" id="IPR025943">
    <property type="entry name" value="Sigma_54_int_dom_ATP-bd_2"/>
</dbReference>
<proteinExistence type="predicted"/>
<dbReference type="PROSITE" id="PS00676">
    <property type="entry name" value="SIGMA54_INTERACT_2"/>
    <property type="match status" value="1"/>
</dbReference>
<keyword evidence="5 9" id="KW-0238">DNA-binding</keyword>
<protein>
    <recommendedName>
        <fullName evidence="7">HTH-type transcriptional regulatory protein TyrR</fullName>
    </recommendedName>
</protein>
<name>A0A1I2BFZ9_9BACI</name>
<organism evidence="9 10">
    <name type="scientific">Alteribacillus iranensis</name>
    <dbReference type="NCBI Taxonomy" id="930128"/>
    <lineage>
        <taxon>Bacteria</taxon>
        <taxon>Bacillati</taxon>
        <taxon>Bacillota</taxon>
        <taxon>Bacilli</taxon>
        <taxon>Bacillales</taxon>
        <taxon>Bacillaceae</taxon>
        <taxon>Alteribacillus</taxon>
    </lineage>
</organism>
<keyword evidence="3" id="KW-0067">ATP-binding</keyword>
<dbReference type="Gene3D" id="3.40.50.300">
    <property type="entry name" value="P-loop containing nucleotide triphosphate hydrolases"/>
    <property type="match status" value="1"/>
</dbReference>
<dbReference type="PANTHER" id="PTHR32071">
    <property type="entry name" value="TRANSCRIPTIONAL REGULATORY PROTEIN"/>
    <property type="match status" value="1"/>
</dbReference>
<dbReference type="InterPro" id="IPR002078">
    <property type="entry name" value="Sigma_54_int"/>
</dbReference>
<dbReference type="Pfam" id="PF18024">
    <property type="entry name" value="HTH_50"/>
    <property type="match status" value="1"/>
</dbReference>
<dbReference type="InterPro" id="IPR009057">
    <property type="entry name" value="Homeodomain-like_sf"/>
</dbReference>
<dbReference type="Gene3D" id="1.10.8.60">
    <property type="match status" value="1"/>
</dbReference>
<evidence type="ECO:0000259" key="8">
    <source>
        <dbReference type="PROSITE" id="PS50045"/>
    </source>
</evidence>
<dbReference type="CDD" id="cd00009">
    <property type="entry name" value="AAA"/>
    <property type="match status" value="1"/>
</dbReference>
<dbReference type="PROSITE" id="PS50045">
    <property type="entry name" value="SIGMA54_INTERACT_4"/>
    <property type="match status" value="1"/>
</dbReference>
<dbReference type="GO" id="GO:0003677">
    <property type="term" value="F:DNA binding"/>
    <property type="evidence" value="ECO:0007669"/>
    <property type="project" value="UniProtKB-KW"/>
</dbReference>
<evidence type="ECO:0000256" key="4">
    <source>
        <dbReference type="ARBA" id="ARBA00023015"/>
    </source>
</evidence>
<evidence type="ECO:0000256" key="3">
    <source>
        <dbReference type="ARBA" id="ARBA00022840"/>
    </source>
</evidence>
<dbReference type="Proteomes" id="UP000199516">
    <property type="component" value="Unassembled WGS sequence"/>
</dbReference>
<dbReference type="PANTHER" id="PTHR32071:SF57">
    <property type="entry name" value="C4-DICARBOXYLATE TRANSPORT TRANSCRIPTIONAL REGULATORY PROTEIN DCTD"/>
    <property type="match status" value="1"/>
</dbReference>
<keyword evidence="1" id="KW-0547">Nucleotide-binding</keyword>
<dbReference type="InterPro" id="IPR003593">
    <property type="entry name" value="AAA+_ATPase"/>
</dbReference>
<dbReference type="Pfam" id="PF25601">
    <property type="entry name" value="AAA_lid_14"/>
    <property type="match status" value="1"/>
</dbReference>
<evidence type="ECO:0000256" key="2">
    <source>
        <dbReference type="ARBA" id="ARBA00022797"/>
    </source>
</evidence>
<evidence type="ECO:0000256" key="5">
    <source>
        <dbReference type="ARBA" id="ARBA00023125"/>
    </source>
</evidence>
<dbReference type="GO" id="GO:0006355">
    <property type="term" value="P:regulation of DNA-templated transcription"/>
    <property type="evidence" value="ECO:0007669"/>
    <property type="project" value="InterPro"/>
</dbReference>
<evidence type="ECO:0000256" key="7">
    <source>
        <dbReference type="ARBA" id="ARBA00029500"/>
    </source>
</evidence>
<dbReference type="Gene3D" id="1.10.10.60">
    <property type="entry name" value="Homeodomain-like"/>
    <property type="match status" value="1"/>
</dbReference>
<dbReference type="InterPro" id="IPR058031">
    <property type="entry name" value="AAA_lid_NorR"/>
</dbReference>
<dbReference type="GO" id="GO:0005524">
    <property type="term" value="F:ATP binding"/>
    <property type="evidence" value="ECO:0007669"/>
    <property type="project" value="UniProtKB-KW"/>
</dbReference>